<feature type="transmembrane region" description="Helical" evidence="1">
    <location>
        <begin position="29"/>
        <end position="46"/>
    </location>
</feature>
<evidence type="ECO:0000256" key="1">
    <source>
        <dbReference type="SAM" id="Phobius"/>
    </source>
</evidence>
<dbReference type="AlphaFoldDB" id="A0A6J6UB50"/>
<evidence type="ECO:0000313" key="2">
    <source>
        <dbReference type="EMBL" id="CAB4757022.1"/>
    </source>
</evidence>
<organism evidence="2">
    <name type="scientific">freshwater metagenome</name>
    <dbReference type="NCBI Taxonomy" id="449393"/>
    <lineage>
        <taxon>unclassified sequences</taxon>
        <taxon>metagenomes</taxon>
        <taxon>ecological metagenomes</taxon>
    </lineage>
</organism>
<proteinExistence type="predicted"/>
<dbReference type="EMBL" id="CAEZZF010000086">
    <property type="protein sequence ID" value="CAB4757022.1"/>
    <property type="molecule type" value="Genomic_DNA"/>
</dbReference>
<gene>
    <name evidence="2" type="ORF">UFOPK2837_00929</name>
    <name evidence="3" type="ORF">UFOPK4319_00840</name>
</gene>
<evidence type="ECO:0000313" key="3">
    <source>
        <dbReference type="EMBL" id="CAB5059355.1"/>
    </source>
</evidence>
<dbReference type="EMBL" id="CAFBQN010000064">
    <property type="protein sequence ID" value="CAB5059355.1"/>
    <property type="molecule type" value="Genomic_DNA"/>
</dbReference>
<keyword evidence="1" id="KW-0812">Transmembrane</keyword>
<protein>
    <submittedName>
        <fullName evidence="2">Unannotated protein</fullName>
    </submittedName>
</protein>
<reference evidence="2" key="1">
    <citation type="submission" date="2020-05" db="EMBL/GenBank/DDBJ databases">
        <authorList>
            <person name="Chiriac C."/>
            <person name="Salcher M."/>
            <person name="Ghai R."/>
            <person name="Kavagutti S V."/>
        </authorList>
    </citation>
    <scope>NUCLEOTIDE SEQUENCE</scope>
</reference>
<feature type="transmembrane region" description="Helical" evidence="1">
    <location>
        <begin position="7"/>
        <end position="23"/>
    </location>
</feature>
<feature type="transmembrane region" description="Helical" evidence="1">
    <location>
        <begin position="58"/>
        <end position="76"/>
    </location>
</feature>
<keyword evidence="1" id="KW-1133">Transmembrane helix</keyword>
<keyword evidence="1" id="KW-0472">Membrane</keyword>
<accession>A0A6J6UB50</accession>
<name>A0A6J6UB50_9ZZZZ</name>
<sequence>MRLARTAIAYVGLLASVLISHLVGRGSFIAAPAIVALSLLIITALSISMPQELEGPHLALLVLITQTLGHFILGGGSTDSSMTISHLVGGFTGYQTVRRVDQIVCKLESLVQYALLPLSISSLAFPINLPTVSISTYITRIKEFLLAAHYLLRAPPSYLVN</sequence>